<evidence type="ECO:0000313" key="2">
    <source>
        <dbReference type="EMBL" id="PBK82266.1"/>
    </source>
</evidence>
<dbReference type="STRING" id="47427.A0A2H3D441"/>
<sequence>MGLLAGLSITISSWGHFLHLLLVARTQCHPWSPTVQNRKKAFWGTIVTLVVGSLNLGGAPNNSINKNISGLFRKPFLSSELHWPFLNPTPARLPRLRLSPLRESSSMPTNPAVLARARLVDAAIERKKEAMNGSVSALDEVRGAQIFPAYIEELTRQTLHDHGDESGQGLADSNSDFFSLWPVIRAWSLHFISVCTSKSPSVSESMLDFDLTAMKTVTAMCLQSLARHLSYYKTITANSALHPHLVEFWRESCHSCCHVMVHNLSSLLYSIMVLQEAQWIGRFPLGVNPEETARLSFNSVLEDYVDGAWYNDDDLNGCCLSLMRLMCKSPILGEAIIHEETVRLTCTLMGKYAVKICGFFVVMVDNHVLEILSVNHHIARSIASLDKKGFVMDTRHYTPDMVCTWKDLNSLSQNCNVIKEGCNKLPNICFATHWKSEHKDKCIKSNISLKDRKYLAYLAQTTILKNKGTLSPIISDYMNEFSITERASLAIEVDFCESPTCKRCFSNSIHWLLPLLTQEFHFPNQITLFIALSISMNMAPKTQACQSGSTCESKDNEQPIENATNVEGLSSQVLGEAQGTSNVGALRRPNRAAPTTGKLLFTVKQAADHEWIFNGHVVDDAKGASSDHNGSYSLDDPDPETFDNGPTTTAMG</sequence>
<dbReference type="InParanoid" id="A0A2H3D441"/>
<name>A0A2H3D441_ARMGA</name>
<feature type="region of interest" description="Disordered" evidence="1">
    <location>
        <begin position="623"/>
        <end position="652"/>
    </location>
</feature>
<gene>
    <name evidence="2" type="ORF">ARMGADRAFT_1038726</name>
</gene>
<dbReference type="EMBL" id="KZ293719">
    <property type="protein sequence ID" value="PBK82266.1"/>
    <property type="molecule type" value="Genomic_DNA"/>
</dbReference>
<organism evidence="2 3">
    <name type="scientific">Armillaria gallica</name>
    <name type="common">Bulbous honey fungus</name>
    <name type="synonym">Armillaria bulbosa</name>
    <dbReference type="NCBI Taxonomy" id="47427"/>
    <lineage>
        <taxon>Eukaryota</taxon>
        <taxon>Fungi</taxon>
        <taxon>Dikarya</taxon>
        <taxon>Basidiomycota</taxon>
        <taxon>Agaricomycotina</taxon>
        <taxon>Agaricomycetes</taxon>
        <taxon>Agaricomycetidae</taxon>
        <taxon>Agaricales</taxon>
        <taxon>Marasmiineae</taxon>
        <taxon>Physalacriaceae</taxon>
        <taxon>Armillaria</taxon>
    </lineage>
</organism>
<keyword evidence="3" id="KW-1185">Reference proteome</keyword>
<dbReference type="Proteomes" id="UP000217790">
    <property type="component" value="Unassembled WGS sequence"/>
</dbReference>
<accession>A0A2H3D441</accession>
<protein>
    <submittedName>
        <fullName evidence="2">Uncharacterized protein</fullName>
    </submittedName>
</protein>
<proteinExistence type="predicted"/>
<dbReference type="OrthoDB" id="3003836at2759"/>
<dbReference type="AlphaFoldDB" id="A0A2H3D441"/>
<reference evidence="3" key="1">
    <citation type="journal article" date="2017" name="Nat. Ecol. Evol.">
        <title>Genome expansion and lineage-specific genetic innovations in the forest pathogenic fungi Armillaria.</title>
        <authorList>
            <person name="Sipos G."/>
            <person name="Prasanna A.N."/>
            <person name="Walter M.C."/>
            <person name="O'Connor E."/>
            <person name="Balint B."/>
            <person name="Krizsan K."/>
            <person name="Kiss B."/>
            <person name="Hess J."/>
            <person name="Varga T."/>
            <person name="Slot J."/>
            <person name="Riley R."/>
            <person name="Boka B."/>
            <person name="Rigling D."/>
            <person name="Barry K."/>
            <person name="Lee J."/>
            <person name="Mihaltcheva S."/>
            <person name="LaButti K."/>
            <person name="Lipzen A."/>
            <person name="Waldron R."/>
            <person name="Moloney N.M."/>
            <person name="Sperisen C."/>
            <person name="Kredics L."/>
            <person name="Vagvoelgyi C."/>
            <person name="Patrignani A."/>
            <person name="Fitzpatrick D."/>
            <person name="Nagy I."/>
            <person name="Doyle S."/>
            <person name="Anderson J.B."/>
            <person name="Grigoriev I.V."/>
            <person name="Gueldener U."/>
            <person name="Muensterkoetter M."/>
            <person name="Nagy L.G."/>
        </authorList>
    </citation>
    <scope>NUCLEOTIDE SEQUENCE [LARGE SCALE GENOMIC DNA]</scope>
    <source>
        <strain evidence="3">Ar21-2</strain>
    </source>
</reference>
<evidence type="ECO:0000256" key="1">
    <source>
        <dbReference type="SAM" id="MobiDB-lite"/>
    </source>
</evidence>
<evidence type="ECO:0000313" key="3">
    <source>
        <dbReference type="Proteomes" id="UP000217790"/>
    </source>
</evidence>